<dbReference type="Proteomes" id="UP000176479">
    <property type="component" value="Unassembled WGS sequence"/>
</dbReference>
<comment type="subcellular location">
    <subcellularLocation>
        <location evidence="9">Cell membrane</location>
        <topology evidence="9">Single-pass membrane protein</topology>
    </subcellularLocation>
    <subcellularLocation>
        <location evidence="1">Membrane</location>
    </subcellularLocation>
</comment>
<dbReference type="PROSITE" id="PS01067">
    <property type="entry name" value="SECE_SEC61G"/>
    <property type="match status" value="1"/>
</dbReference>
<comment type="function">
    <text evidence="9">Essential subunit of the Sec protein translocation channel SecYEG. Clamps together the 2 halves of SecY. May contact the channel plug during translocation.</text>
</comment>
<comment type="caution">
    <text evidence="10">The sequence shown here is derived from an EMBL/GenBank/DDBJ whole genome shotgun (WGS) entry which is preliminary data.</text>
</comment>
<evidence type="ECO:0000256" key="4">
    <source>
        <dbReference type="ARBA" id="ARBA00022692"/>
    </source>
</evidence>
<dbReference type="InterPro" id="IPR038379">
    <property type="entry name" value="SecE_sf"/>
</dbReference>
<dbReference type="PANTHER" id="PTHR33910:SF1">
    <property type="entry name" value="PROTEIN TRANSLOCASE SUBUNIT SECE"/>
    <property type="match status" value="1"/>
</dbReference>
<evidence type="ECO:0000256" key="1">
    <source>
        <dbReference type="ARBA" id="ARBA00004370"/>
    </source>
</evidence>
<dbReference type="Pfam" id="PF00584">
    <property type="entry name" value="SecE"/>
    <property type="match status" value="1"/>
</dbReference>
<feature type="transmembrane region" description="Helical" evidence="9">
    <location>
        <begin position="30"/>
        <end position="56"/>
    </location>
</feature>
<dbReference type="EMBL" id="MFVK01000037">
    <property type="protein sequence ID" value="OGI98315.1"/>
    <property type="molecule type" value="Genomic_DNA"/>
</dbReference>
<accession>A0A1F6XW06</accession>
<dbReference type="GO" id="GO:0005886">
    <property type="term" value="C:plasma membrane"/>
    <property type="evidence" value="ECO:0007669"/>
    <property type="project" value="UniProtKB-SubCell"/>
</dbReference>
<evidence type="ECO:0000256" key="5">
    <source>
        <dbReference type="ARBA" id="ARBA00022927"/>
    </source>
</evidence>
<keyword evidence="3 9" id="KW-1003">Cell membrane</keyword>
<comment type="subunit">
    <text evidence="9">Component of the Sec protein translocase complex. Heterotrimer consisting of SecY, SecE and SecG subunits. The heterotrimers can form oligomers, although 1 heterotrimer is thought to be able to translocate proteins. Interacts with the ribosome. Interacts with SecDF, and other proteins may be involved. Interacts with SecA.</text>
</comment>
<dbReference type="GO" id="GO:0009306">
    <property type="term" value="P:protein secretion"/>
    <property type="evidence" value="ECO:0007669"/>
    <property type="project" value="UniProtKB-UniRule"/>
</dbReference>
<protein>
    <recommendedName>
        <fullName evidence="9">Protein translocase subunit SecE</fullName>
    </recommendedName>
</protein>
<keyword evidence="5 9" id="KW-0653">Protein transport</keyword>
<organism evidence="10 11">
    <name type="scientific">Candidatus Nomurabacteria bacterium RIFCSPLOWO2_02_FULL_40_10</name>
    <dbReference type="NCBI Taxonomy" id="1801786"/>
    <lineage>
        <taxon>Bacteria</taxon>
        <taxon>Candidatus Nomuraibacteriota</taxon>
    </lineage>
</organism>
<keyword evidence="7 9" id="KW-0811">Translocation</keyword>
<evidence type="ECO:0000256" key="9">
    <source>
        <dbReference type="HAMAP-Rule" id="MF_00422"/>
    </source>
</evidence>
<sequence length="62" mass="7253">MLGRLKLFLLESREEFKRVNWPTRKEAVKMVFIVVALSLVVAAFLGAMDFILIYLLERLLKI</sequence>
<keyword evidence="4 9" id="KW-0812">Transmembrane</keyword>
<gene>
    <name evidence="9" type="primary">secE</name>
    <name evidence="10" type="ORF">A3H53_04850</name>
</gene>
<evidence type="ECO:0000256" key="7">
    <source>
        <dbReference type="ARBA" id="ARBA00023010"/>
    </source>
</evidence>
<keyword evidence="2 9" id="KW-0813">Transport</keyword>
<evidence type="ECO:0000256" key="3">
    <source>
        <dbReference type="ARBA" id="ARBA00022475"/>
    </source>
</evidence>
<dbReference type="AlphaFoldDB" id="A0A1F6XW06"/>
<dbReference type="Gene3D" id="1.20.5.1030">
    <property type="entry name" value="Preprotein translocase secy subunit"/>
    <property type="match status" value="1"/>
</dbReference>
<dbReference type="InterPro" id="IPR001901">
    <property type="entry name" value="Translocase_SecE/Sec61-g"/>
</dbReference>
<evidence type="ECO:0000313" key="10">
    <source>
        <dbReference type="EMBL" id="OGI98315.1"/>
    </source>
</evidence>
<keyword evidence="6 9" id="KW-1133">Transmembrane helix</keyword>
<evidence type="ECO:0000313" key="11">
    <source>
        <dbReference type="Proteomes" id="UP000176479"/>
    </source>
</evidence>
<evidence type="ECO:0000256" key="6">
    <source>
        <dbReference type="ARBA" id="ARBA00022989"/>
    </source>
</evidence>
<evidence type="ECO:0000256" key="2">
    <source>
        <dbReference type="ARBA" id="ARBA00022448"/>
    </source>
</evidence>
<dbReference type="GO" id="GO:0006605">
    <property type="term" value="P:protein targeting"/>
    <property type="evidence" value="ECO:0007669"/>
    <property type="project" value="UniProtKB-UniRule"/>
</dbReference>
<dbReference type="GO" id="GO:0008320">
    <property type="term" value="F:protein transmembrane transporter activity"/>
    <property type="evidence" value="ECO:0007669"/>
    <property type="project" value="UniProtKB-UniRule"/>
</dbReference>
<dbReference type="InterPro" id="IPR005807">
    <property type="entry name" value="SecE_bac"/>
</dbReference>
<proteinExistence type="inferred from homology"/>
<name>A0A1F6XW06_9BACT</name>
<dbReference type="PANTHER" id="PTHR33910">
    <property type="entry name" value="PROTEIN TRANSLOCASE SUBUNIT SECE"/>
    <property type="match status" value="1"/>
</dbReference>
<keyword evidence="8 9" id="KW-0472">Membrane</keyword>
<dbReference type="NCBIfam" id="TIGR00964">
    <property type="entry name" value="secE_bact"/>
    <property type="match status" value="1"/>
</dbReference>
<comment type="similarity">
    <text evidence="9">Belongs to the SecE/SEC61-gamma family.</text>
</comment>
<dbReference type="HAMAP" id="MF_00422">
    <property type="entry name" value="SecE"/>
    <property type="match status" value="1"/>
</dbReference>
<reference evidence="10 11" key="1">
    <citation type="journal article" date="2016" name="Nat. Commun.">
        <title>Thousands of microbial genomes shed light on interconnected biogeochemical processes in an aquifer system.</title>
        <authorList>
            <person name="Anantharaman K."/>
            <person name="Brown C.T."/>
            <person name="Hug L.A."/>
            <person name="Sharon I."/>
            <person name="Castelle C.J."/>
            <person name="Probst A.J."/>
            <person name="Thomas B.C."/>
            <person name="Singh A."/>
            <person name="Wilkins M.J."/>
            <person name="Karaoz U."/>
            <person name="Brodie E.L."/>
            <person name="Williams K.H."/>
            <person name="Hubbard S.S."/>
            <person name="Banfield J.F."/>
        </authorList>
    </citation>
    <scope>NUCLEOTIDE SEQUENCE [LARGE SCALE GENOMIC DNA]</scope>
</reference>
<dbReference type="GO" id="GO:0065002">
    <property type="term" value="P:intracellular protein transmembrane transport"/>
    <property type="evidence" value="ECO:0007669"/>
    <property type="project" value="UniProtKB-UniRule"/>
</dbReference>
<dbReference type="GO" id="GO:0043952">
    <property type="term" value="P:protein transport by the Sec complex"/>
    <property type="evidence" value="ECO:0007669"/>
    <property type="project" value="UniProtKB-UniRule"/>
</dbReference>
<evidence type="ECO:0000256" key="8">
    <source>
        <dbReference type="ARBA" id="ARBA00023136"/>
    </source>
</evidence>